<evidence type="ECO:0000313" key="1">
    <source>
        <dbReference type="EMBL" id="XAM17970.1"/>
    </source>
</evidence>
<keyword evidence="2" id="KW-1185">Reference proteome</keyword>
<organism evidence="1 2">
    <name type="scientific">Helicobacter mastomyrinus</name>
    <dbReference type="NCBI Taxonomy" id="287948"/>
    <lineage>
        <taxon>Bacteria</taxon>
        <taxon>Pseudomonadati</taxon>
        <taxon>Campylobacterota</taxon>
        <taxon>Epsilonproteobacteria</taxon>
        <taxon>Campylobacterales</taxon>
        <taxon>Helicobacteraceae</taxon>
        <taxon>Helicobacter</taxon>
    </lineage>
</organism>
<protein>
    <submittedName>
        <fullName evidence="1">Uncharacterized protein</fullName>
    </submittedName>
</protein>
<accession>A0ABZ3F5H2</accession>
<reference evidence="1 2" key="1">
    <citation type="submission" date="2024-02" db="EMBL/GenBank/DDBJ databases">
        <title>Genome and pathogenicity analysis of Helicobacter mastomyrinus isolated from mice.</title>
        <authorList>
            <person name="Zhu L."/>
        </authorList>
    </citation>
    <scope>NUCLEOTIDE SEQUENCE [LARGE SCALE GENOMIC DNA]</scope>
    <source>
        <strain evidence="1 2">Hm-17</strain>
    </source>
</reference>
<dbReference type="EMBL" id="CP145316">
    <property type="protein sequence ID" value="XAM17970.1"/>
    <property type="molecule type" value="Genomic_DNA"/>
</dbReference>
<name>A0ABZ3F5H2_9HELI</name>
<dbReference type="Proteomes" id="UP001434737">
    <property type="component" value="Chromosome"/>
</dbReference>
<sequence length="95" mass="11093">MKDKLHITIMMWLICSTSSYGMQKIPTQDFPYDKDPIEVLEDVTKIWQDLLYEVNGIKVKKTEVPLEDLSMLTYIGTIYTPSLDINNMMGIEIRF</sequence>
<proteinExistence type="predicted"/>
<dbReference type="RefSeq" id="WP_300448097.1">
    <property type="nucleotide sequence ID" value="NZ_CP145316.1"/>
</dbReference>
<gene>
    <name evidence="1" type="ORF">V3I05_09825</name>
</gene>
<evidence type="ECO:0000313" key="2">
    <source>
        <dbReference type="Proteomes" id="UP001434737"/>
    </source>
</evidence>